<dbReference type="KEGG" id="mshj:MSHI_11570"/>
<dbReference type="Proteomes" id="UP000467236">
    <property type="component" value="Chromosome"/>
</dbReference>
<dbReference type="AlphaFoldDB" id="A0A7I7MLW2"/>
<proteinExistence type="predicted"/>
<organism evidence="1 2">
    <name type="scientific">Mycobacterium shinjukuense</name>
    <dbReference type="NCBI Taxonomy" id="398694"/>
    <lineage>
        <taxon>Bacteria</taxon>
        <taxon>Bacillati</taxon>
        <taxon>Actinomycetota</taxon>
        <taxon>Actinomycetes</taxon>
        <taxon>Mycobacteriales</taxon>
        <taxon>Mycobacteriaceae</taxon>
        <taxon>Mycobacterium</taxon>
    </lineage>
</organism>
<reference evidence="1 2" key="1">
    <citation type="journal article" date="2019" name="Emerg. Microbes Infect.">
        <title>Comprehensive subspecies identification of 175 nontuberculous mycobacteria species based on 7547 genomic profiles.</title>
        <authorList>
            <person name="Matsumoto Y."/>
            <person name="Kinjo T."/>
            <person name="Motooka D."/>
            <person name="Nabeya D."/>
            <person name="Jung N."/>
            <person name="Uechi K."/>
            <person name="Horii T."/>
            <person name="Iida T."/>
            <person name="Fujita J."/>
            <person name="Nakamura S."/>
        </authorList>
    </citation>
    <scope>NUCLEOTIDE SEQUENCE [LARGE SCALE GENOMIC DNA]</scope>
    <source>
        <strain evidence="1 2">JCM 14233</strain>
    </source>
</reference>
<keyword evidence="2" id="KW-1185">Reference proteome</keyword>
<gene>
    <name evidence="1" type="ORF">MSHI_11570</name>
</gene>
<sequence length="219" mass="24056">MINFTLVSAPEAGDAVREQVTDISGKRYGEVLLVTPGEAGPQATVYNSFPLNDCPEELWSALDPQALAAEHGAAAALLNGPRYWLMNAIEKAPQGPPVTKTFGGIEMLRQATVLLSSMSPAPYTVNQVSRNTVFVFHAGEEVYELQDPRGQRWVMQTWSQAVDPNLSRADLPKLGERLDLPTGWSYHPRVLTSELRIDTTTRAARVLQDDLSNSYSLMA</sequence>
<evidence type="ECO:0000313" key="2">
    <source>
        <dbReference type="Proteomes" id="UP000467236"/>
    </source>
</evidence>
<dbReference type="PIRSF" id="PIRSF021573">
    <property type="entry name" value="UCP021573"/>
    <property type="match status" value="1"/>
</dbReference>
<name>A0A7I7MLW2_9MYCO</name>
<dbReference type="InterPro" id="IPR016792">
    <property type="entry name" value="UCP021573"/>
</dbReference>
<evidence type="ECO:0000313" key="1">
    <source>
        <dbReference type="EMBL" id="BBX73251.1"/>
    </source>
</evidence>
<dbReference type="EMBL" id="AP022575">
    <property type="protein sequence ID" value="BBX73251.1"/>
    <property type="molecule type" value="Genomic_DNA"/>
</dbReference>
<accession>A0A7I7MLW2</accession>
<protein>
    <submittedName>
        <fullName evidence="1">Uncharacterized protein</fullName>
    </submittedName>
</protein>